<keyword evidence="11" id="KW-0732">Signal</keyword>
<comment type="caution">
    <text evidence="13">The sequence shown here is derived from an EMBL/GenBank/DDBJ whole genome shotgun (WGS) entry which is preliminary data.</text>
</comment>
<organism evidence="13 14">
    <name type="scientific">Didymella pomorum</name>
    <dbReference type="NCBI Taxonomy" id="749634"/>
    <lineage>
        <taxon>Eukaryota</taxon>
        <taxon>Fungi</taxon>
        <taxon>Dikarya</taxon>
        <taxon>Ascomycota</taxon>
        <taxon>Pezizomycotina</taxon>
        <taxon>Dothideomycetes</taxon>
        <taxon>Pleosporomycetidae</taxon>
        <taxon>Pleosporales</taxon>
        <taxon>Pleosporineae</taxon>
        <taxon>Didymellaceae</taxon>
        <taxon>Didymella</taxon>
    </lineage>
</organism>
<evidence type="ECO:0000259" key="12">
    <source>
        <dbReference type="PROSITE" id="PS51760"/>
    </source>
</evidence>
<dbReference type="AlphaFoldDB" id="A0A9W8Z5A3"/>
<evidence type="ECO:0000256" key="5">
    <source>
        <dbReference type="ARBA" id="ARBA00022525"/>
    </source>
</evidence>
<keyword evidence="9 10" id="KW-0624">Polysaccharide degradation</keyword>
<dbReference type="GO" id="GO:0031176">
    <property type="term" value="F:endo-1,4-beta-xylanase activity"/>
    <property type="evidence" value="ECO:0007669"/>
    <property type="project" value="UniProtKB-EC"/>
</dbReference>
<evidence type="ECO:0000256" key="11">
    <source>
        <dbReference type="SAM" id="SignalP"/>
    </source>
</evidence>
<feature type="chain" id="PRO_5040769975" description="Beta-xylanase" evidence="11">
    <location>
        <begin position="20"/>
        <end position="356"/>
    </location>
</feature>
<keyword evidence="10" id="KW-0326">Glycosidase</keyword>
<gene>
    <name evidence="13" type="ORF">N0V91_010541</name>
</gene>
<dbReference type="GO" id="GO:0005576">
    <property type="term" value="C:extracellular region"/>
    <property type="evidence" value="ECO:0007669"/>
    <property type="project" value="UniProtKB-SubCell"/>
</dbReference>
<dbReference type="InterPro" id="IPR017853">
    <property type="entry name" value="GH"/>
</dbReference>
<dbReference type="GO" id="GO:0045493">
    <property type="term" value="P:xylan catabolic process"/>
    <property type="evidence" value="ECO:0007669"/>
    <property type="project" value="UniProtKB-KW"/>
</dbReference>
<comment type="similarity">
    <text evidence="4 10">Belongs to the glycosyl hydrolase 10 (cellulase F) family.</text>
</comment>
<reference evidence="13" key="1">
    <citation type="submission" date="2022-10" db="EMBL/GenBank/DDBJ databases">
        <title>Tapping the CABI collections for fungal endophytes: first genome assemblies for Collariella, Neodidymelliopsis, Ascochyta clinopodiicola, Didymella pomorum, Didymosphaeria variabile, Neocosmospora piperis and Neocucurbitaria cava.</title>
        <authorList>
            <person name="Hill R."/>
        </authorList>
    </citation>
    <scope>NUCLEOTIDE SEQUENCE</scope>
    <source>
        <strain evidence="13">IMI 355091</strain>
    </source>
</reference>
<dbReference type="Pfam" id="PF00331">
    <property type="entry name" value="Glyco_hydro_10"/>
    <property type="match status" value="1"/>
</dbReference>
<sequence>MHFSTAVVATLSLAGSVLAVPSPKPKETSLYKAMRERGREFIGTALTIRNETAEPKIVDQDFNSVTPENAMKWESTEPSRNNFTFAGGDEVVAFAKKYDQEIHCHTLVWHSQLPTWVSAGGFDNKTLISIMENHIKNVAGRWKNACTRWDVVNEALNEDGTYRESVFYNTIGDAFIPIAFKFARKYADKKTKLYYNDYNLEYNGAKTEGAKRIVKLVQSYGKNLIDGAGYQAHLASESTPTAPGAVPDQATLEAALRATADQGVDVVYTEIDVRMNTPATPEKLKVQAAAYERIARSCLAVKRCVGMTVWGISDKYSWIPGVFATEGAALLWDDNYAKKPAYDGFLKGIKEGKKGH</sequence>
<comment type="catalytic activity">
    <reaction evidence="1 10">
        <text>Endohydrolysis of (1-&gt;4)-beta-D-xylosidic linkages in xylans.</text>
        <dbReference type="EC" id="3.2.1.8"/>
    </reaction>
</comment>
<dbReference type="SMART" id="SM00633">
    <property type="entry name" value="Glyco_10"/>
    <property type="match status" value="1"/>
</dbReference>
<dbReference type="PROSITE" id="PS51760">
    <property type="entry name" value="GH10_2"/>
    <property type="match status" value="1"/>
</dbReference>
<evidence type="ECO:0000313" key="14">
    <source>
        <dbReference type="Proteomes" id="UP001140510"/>
    </source>
</evidence>
<dbReference type="Proteomes" id="UP001140510">
    <property type="component" value="Unassembled WGS sequence"/>
</dbReference>
<comment type="pathway">
    <text evidence="3">Glycan degradation; xylan degradation.</text>
</comment>
<keyword evidence="14" id="KW-1185">Reference proteome</keyword>
<dbReference type="Gene3D" id="3.20.20.80">
    <property type="entry name" value="Glycosidases"/>
    <property type="match status" value="1"/>
</dbReference>
<keyword evidence="7 10" id="KW-0378">Hydrolase</keyword>
<evidence type="ECO:0000256" key="6">
    <source>
        <dbReference type="ARBA" id="ARBA00022651"/>
    </source>
</evidence>
<keyword evidence="5" id="KW-0964">Secreted</keyword>
<feature type="domain" description="GH10" evidence="12">
    <location>
        <begin position="24"/>
        <end position="348"/>
    </location>
</feature>
<evidence type="ECO:0000256" key="2">
    <source>
        <dbReference type="ARBA" id="ARBA00004613"/>
    </source>
</evidence>
<evidence type="ECO:0000256" key="1">
    <source>
        <dbReference type="ARBA" id="ARBA00000681"/>
    </source>
</evidence>
<evidence type="ECO:0000256" key="9">
    <source>
        <dbReference type="ARBA" id="ARBA00023326"/>
    </source>
</evidence>
<accession>A0A9W8Z5A3</accession>
<evidence type="ECO:0000256" key="3">
    <source>
        <dbReference type="ARBA" id="ARBA00004851"/>
    </source>
</evidence>
<dbReference type="EC" id="3.2.1.8" evidence="10"/>
<evidence type="ECO:0000256" key="7">
    <source>
        <dbReference type="ARBA" id="ARBA00022801"/>
    </source>
</evidence>
<evidence type="ECO:0000256" key="8">
    <source>
        <dbReference type="ARBA" id="ARBA00023277"/>
    </source>
</evidence>
<keyword evidence="8 10" id="KW-0119">Carbohydrate metabolism</keyword>
<evidence type="ECO:0000313" key="13">
    <source>
        <dbReference type="EMBL" id="KAJ4398014.1"/>
    </source>
</evidence>
<dbReference type="PANTHER" id="PTHR31490">
    <property type="entry name" value="GLYCOSYL HYDROLASE"/>
    <property type="match status" value="1"/>
</dbReference>
<comment type="subcellular location">
    <subcellularLocation>
        <location evidence="2">Secreted</location>
    </subcellularLocation>
</comment>
<dbReference type="SUPFAM" id="SSF51445">
    <property type="entry name" value="(Trans)glycosidases"/>
    <property type="match status" value="1"/>
</dbReference>
<dbReference type="PANTHER" id="PTHR31490:SF35">
    <property type="entry name" value="ENDO-1,4-BETA-XYLANASE"/>
    <property type="match status" value="1"/>
</dbReference>
<dbReference type="PRINTS" id="PR00134">
    <property type="entry name" value="GLHYDRLASE10"/>
</dbReference>
<dbReference type="InterPro" id="IPR001000">
    <property type="entry name" value="GH10_dom"/>
</dbReference>
<dbReference type="EMBL" id="JAPEVA010000142">
    <property type="protein sequence ID" value="KAJ4398014.1"/>
    <property type="molecule type" value="Genomic_DNA"/>
</dbReference>
<keyword evidence="6" id="KW-0858">Xylan degradation</keyword>
<feature type="signal peptide" evidence="11">
    <location>
        <begin position="1"/>
        <end position="19"/>
    </location>
</feature>
<evidence type="ECO:0000256" key="4">
    <source>
        <dbReference type="ARBA" id="ARBA00007495"/>
    </source>
</evidence>
<name>A0A9W8Z5A3_9PLEO</name>
<evidence type="ECO:0000256" key="10">
    <source>
        <dbReference type="RuleBase" id="RU361174"/>
    </source>
</evidence>
<dbReference type="OrthoDB" id="3055998at2759"/>
<dbReference type="InterPro" id="IPR044846">
    <property type="entry name" value="GH10"/>
</dbReference>
<proteinExistence type="inferred from homology"/>
<protein>
    <recommendedName>
        <fullName evidence="10">Beta-xylanase</fullName>
        <ecNumber evidence="10">3.2.1.8</ecNumber>
    </recommendedName>
</protein>